<name>A0A419V8M9_9BACL</name>
<evidence type="ECO:0000313" key="8">
    <source>
        <dbReference type="EMBL" id="RKD76464.1"/>
    </source>
</evidence>
<comment type="caution">
    <text evidence="8">The sequence shown here is derived from an EMBL/GenBank/DDBJ whole genome shotgun (WGS) entry which is preliminary data.</text>
</comment>
<evidence type="ECO:0000256" key="4">
    <source>
        <dbReference type="ARBA" id="ARBA00022692"/>
    </source>
</evidence>
<dbReference type="EMBL" id="RAPK01000006">
    <property type="protein sequence ID" value="RKD76464.1"/>
    <property type="molecule type" value="Genomic_DNA"/>
</dbReference>
<evidence type="ECO:0000256" key="2">
    <source>
        <dbReference type="ARBA" id="ARBA00005262"/>
    </source>
</evidence>
<dbReference type="PANTHER" id="PTHR43663">
    <property type="entry name" value="CHROMATE TRANSPORT PROTEIN-RELATED"/>
    <property type="match status" value="1"/>
</dbReference>
<reference evidence="8 9" key="1">
    <citation type="submission" date="2018-09" db="EMBL/GenBank/DDBJ databases">
        <title>Genomic Encyclopedia of Archaeal and Bacterial Type Strains, Phase II (KMG-II): from individual species to whole genera.</title>
        <authorList>
            <person name="Goeker M."/>
        </authorList>
    </citation>
    <scope>NUCLEOTIDE SEQUENCE [LARGE SCALE GENOMIC DNA]</scope>
    <source>
        <strain evidence="8 9">DSM 17008</strain>
    </source>
</reference>
<gene>
    <name evidence="8" type="ORF">ATL39_0681</name>
</gene>
<dbReference type="GO" id="GO:0015109">
    <property type="term" value="F:chromate transmembrane transporter activity"/>
    <property type="evidence" value="ECO:0007669"/>
    <property type="project" value="InterPro"/>
</dbReference>
<evidence type="ECO:0000256" key="1">
    <source>
        <dbReference type="ARBA" id="ARBA00004651"/>
    </source>
</evidence>
<keyword evidence="5 7" id="KW-1133">Transmembrane helix</keyword>
<dbReference type="InterPro" id="IPR052518">
    <property type="entry name" value="CHR_Transporter"/>
</dbReference>
<protein>
    <submittedName>
        <fullName evidence="8">Chromate transporter</fullName>
    </submittedName>
</protein>
<proteinExistence type="inferred from homology"/>
<evidence type="ECO:0000256" key="7">
    <source>
        <dbReference type="SAM" id="Phobius"/>
    </source>
</evidence>
<keyword evidence="4 7" id="KW-0812">Transmembrane</keyword>
<dbReference type="GO" id="GO:0005886">
    <property type="term" value="C:plasma membrane"/>
    <property type="evidence" value="ECO:0007669"/>
    <property type="project" value="UniProtKB-SubCell"/>
</dbReference>
<evidence type="ECO:0000256" key="5">
    <source>
        <dbReference type="ARBA" id="ARBA00022989"/>
    </source>
</evidence>
<evidence type="ECO:0000256" key="6">
    <source>
        <dbReference type="ARBA" id="ARBA00023136"/>
    </source>
</evidence>
<comment type="similarity">
    <text evidence="2">Belongs to the chromate ion transporter (CHR) (TC 2.A.51) family.</text>
</comment>
<feature type="transmembrane region" description="Helical" evidence="7">
    <location>
        <begin position="114"/>
        <end position="131"/>
    </location>
</feature>
<comment type="subcellular location">
    <subcellularLocation>
        <location evidence="1">Cell membrane</location>
        <topology evidence="1">Multi-pass membrane protein</topology>
    </subcellularLocation>
</comment>
<organism evidence="8 9">
    <name type="scientific">Sinobaca qinghaiensis</name>
    <dbReference type="NCBI Taxonomy" id="342944"/>
    <lineage>
        <taxon>Bacteria</taxon>
        <taxon>Bacillati</taxon>
        <taxon>Bacillota</taxon>
        <taxon>Bacilli</taxon>
        <taxon>Bacillales</taxon>
        <taxon>Sporolactobacillaceae</taxon>
        <taxon>Sinobaca</taxon>
    </lineage>
</organism>
<feature type="transmembrane region" description="Helical" evidence="7">
    <location>
        <begin position="74"/>
        <end position="102"/>
    </location>
</feature>
<dbReference type="Pfam" id="PF02417">
    <property type="entry name" value="Chromate_transp"/>
    <property type="match status" value="1"/>
</dbReference>
<dbReference type="Proteomes" id="UP000285120">
    <property type="component" value="Unassembled WGS sequence"/>
</dbReference>
<keyword evidence="9" id="KW-1185">Reference proteome</keyword>
<keyword evidence="6 7" id="KW-0472">Membrane</keyword>
<evidence type="ECO:0000256" key="3">
    <source>
        <dbReference type="ARBA" id="ARBA00022475"/>
    </source>
</evidence>
<sequence length="178" mass="19331">MIVYWNIFIAFFLPGILGYGGGPASIPLIQHEVVERYEWMSVGEFSEVLAIGNALPGPIATKMAAYIGYETGGVFGAAVALFATIAPSLILMLLLMGLLYAYRQSPKVKRLTTYVRPIIAVLLGILTFQFLESALEGAGAVQTIILLVGSYLLMEKWKVHPAFVIILSIVYGILFLGS</sequence>
<dbReference type="AlphaFoldDB" id="A0A419V8M9"/>
<dbReference type="PANTHER" id="PTHR43663:SF1">
    <property type="entry name" value="CHROMATE TRANSPORTER"/>
    <property type="match status" value="1"/>
</dbReference>
<evidence type="ECO:0000313" key="9">
    <source>
        <dbReference type="Proteomes" id="UP000285120"/>
    </source>
</evidence>
<keyword evidence="3" id="KW-1003">Cell membrane</keyword>
<feature type="transmembrane region" description="Helical" evidence="7">
    <location>
        <begin position="161"/>
        <end position="177"/>
    </location>
</feature>
<dbReference type="InterPro" id="IPR003370">
    <property type="entry name" value="Chromate_transpt"/>
</dbReference>
<feature type="transmembrane region" description="Helical" evidence="7">
    <location>
        <begin position="7"/>
        <end position="29"/>
    </location>
</feature>
<accession>A0A419V8M9</accession>